<sequence length="326" mass="35602">MNISNPRRVSYLRASAYGPDISVRPRSFNVGNFHSVDFITFKAACEAERAAKPDYVDIESVIEPIPRPDSREKIRRMFTVYPYRDMGWLVSIVFMLGSIAFSINAGVALLIAKDPSAASAEKATVSLVSISTGSVLFLLVGFMGLLTAFNVDRRVIDLKVDDDGAYKPALIGSSEWVWWPTWLELRTVYLPNLAFRAGLVQLVGGIAFTVTAVAGLPGVIDLTDPSKILTFISAPQVIGGSMFLCASLILLFLAQDKWYRPKPLDASWQNGIWNTIGAIGFFTVGLISVLAPAQAVASASLFLLGGGSFFIGSLIQWYMIMEHYPS</sequence>
<keyword evidence="1" id="KW-1133">Transmembrane helix</keyword>
<dbReference type="GeneID" id="63853251"/>
<dbReference type="AlphaFoldDB" id="A0A9P4GEU0"/>
<accession>A0A9P4GEU0</accession>
<organism evidence="2 3">
    <name type="scientific">Cucurbitaria berberidis CBS 394.84</name>
    <dbReference type="NCBI Taxonomy" id="1168544"/>
    <lineage>
        <taxon>Eukaryota</taxon>
        <taxon>Fungi</taxon>
        <taxon>Dikarya</taxon>
        <taxon>Ascomycota</taxon>
        <taxon>Pezizomycotina</taxon>
        <taxon>Dothideomycetes</taxon>
        <taxon>Pleosporomycetidae</taxon>
        <taxon>Pleosporales</taxon>
        <taxon>Pleosporineae</taxon>
        <taxon>Cucurbitariaceae</taxon>
        <taxon>Cucurbitaria</taxon>
    </lineage>
</organism>
<comment type="caution">
    <text evidence="2">The sequence shown here is derived from an EMBL/GenBank/DDBJ whole genome shotgun (WGS) entry which is preliminary data.</text>
</comment>
<evidence type="ECO:0000256" key="1">
    <source>
        <dbReference type="SAM" id="Phobius"/>
    </source>
</evidence>
<name>A0A9P4GEU0_9PLEO</name>
<keyword evidence="1" id="KW-0812">Transmembrane</keyword>
<keyword evidence="3" id="KW-1185">Reference proteome</keyword>
<feature type="transmembrane region" description="Helical" evidence="1">
    <location>
        <begin position="272"/>
        <end position="293"/>
    </location>
</feature>
<feature type="transmembrane region" description="Helical" evidence="1">
    <location>
        <begin position="193"/>
        <end position="216"/>
    </location>
</feature>
<dbReference type="OrthoDB" id="2603at2759"/>
<feature type="transmembrane region" description="Helical" evidence="1">
    <location>
        <begin position="124"/>
        <end position="149"/>
    </location>
</feature>
<feature type="transmembrane region" description="Helical" evidence="1">
    <location>
        <begin position="228"/>
        <end position="252"/>
    </location>
</feature>
<gene>
    <name evidence="2" type="ORF">K460DRAFT_394548</name>
</gene>
<feature type="transmembrane region" description="Helical" evidence="1">
    <location>
        <begin position="299"/>
        <end position="320"/>
    </location>
</feature>
<protein>
    <recommendedName>
        <fullName evidence="4">Integral membrane protein</fullName>
    </recommendedName>
</protein>
<evidence type="ECO:0008006" key="4">
    <source>
        <dbReference type="Google" id="ProtNLM"/>
    </source>
</evidence>
<dbReference type="EMBL" id="ML976616">
    <property type="protein sequence ID" value="KAF1844723.1"/>
    <property type="molecule type" value="Genomic_DNA"/>
</dbReference>
<dbReference type="RefSeq" id="XP_040787286.1">
    <property type="nucleotide sequence ID" value="XM_040936000.1"/>
</dbReference>
<proteinExistence type="predicted"/>
<feature type="transmembrane region" description="Helical" evidence="1">
    <location>
        <begin position="86"/>
        <end position="112"/>
    </location>
</feature>
<evidence type="ECO:0000313" key="2">
    <source>
        <dbReference type="EMBL" id="KAF1844723.1"/>
    </source>
</evidence>
<dbReference type="Proteomes" id="UP000800039">
    <property type="component" value="Unassembled WGS sequence"/>
</dbReference>
<reference evidence="2" key="1">
    <citation type="submission" date="2020-01" db="EMBL/GenBank/DDBJ databases">
        <authorList>
            <consortium name="DOE Joint Genome Institute"/>
            <person name="Haridas S."/>
            <person name="Albert R."/>
            <person name="Binder M."/>
            <person name="Bloem J."/>
            <person name="Labutti K."/>
            <person name="Salamov A."/>
            <person name="Andreopoulos B."/>
            <person name="Baker S.E."/>
            <person name="Barry K."/>
            <person name="Bills G."/>
            <person name="Bluhm B.H."/>
            <person name="Cannon C."/>
            <person name="Castanera R."/>
            <person name="Culley D.E."/>
            <person name="Daum C."/>
            <person name="Ezra D."/>
            <person name="Gonzalez J.B."/>
            <person name="Henrissat B."/>
            <person name="Kuo A."/>
            <person name="Liang C."/>
            <person name="Lipzen A."/>
            <person name="Lutzoni F."/>
            <person name="Magnuson J."/>
            <person name="Mondo S."/>
            <person name="Nolan M."/>
            <person name="Ohm R."/>
            <person name="Pangilinan J."/>
            <person name="Park H.-J."/>
            <person name="Ramirez L."/>
            <person name="Alfaro M."/>
            <person name="Sun H."/>
            <person name="Tritt A."/>
            <person name="Yoshinaga Y."/>
            <person name="Zwiers L.-H."/>
            <person name="Turgeon B.G."/>
            <person name="Goodwin S.B."/>
            <person name="Spatafora J.W."/>
            <person name="Crous P.W."/>
            <person name="Grigoriev I.V."/>
        </authorList>
    </citation>
    <scope>NUCLEOTIDE SEQUENCE</scope>
    <source>
        <strain evidence="2">CBS 394.84</strain>
    </source>
</reference>
<keyword evidence="1" id="KW-0472">Membrane</keyword>
<evidence type="ECO:0000313" key="3">
    <source>
        <dbReference type="Proteomes" id="UP000800039"/>
    </source>
</evidence>